<feature type="coiled-coil region" evidence="4">
    <location>
        <begin position="88"/>
        <end position="122"/>
    </location>
</feature>
<protein>
    <submittedName>
        <fullName evidence="6">MerR family transcriptional regulator</fullName>
    </submittedName>
</protein>
<dbReference type="RefSeq" id="WP_134440575.1">
    <property type="nucleotide sequence ID" value="NZ_CP065957.1"/>
</dbReference>
<keyword evidence="2" id="KW-0238">DNA-binding</keyword>
<name>A0A4Y8PC16_9BACT</name>
<dbReference type="OrthoDB" id="9791488at2"/>
<evidence type="ECO:0000256" key="1">
    <source>
        <dbReference type="ARBA" id="ARBA00023015"/>
    </source>
</evidence>
<dbReference type="Pfam" id="PF13411">
    <property type="entry name" value="MerR_1"/>
    <property type="match status" value="1"/>
</dbReference>
<keyword evidence="4" id="KW-0175">Coiled coil</keyword>
<evidence type="ECO:0000313" key="7">
    <source>
        <dbReference type="Proteomes" id="UP000297713"/>
    </source>
</evidence>
<evidence type="ECO:0000256" key="3">
    <source>
        <dbReference type="ARBA" id="ARBA00023163"/>
    </source>
</evidence>
<reference evidence="6 7" key="1">
    <citation type="submission" date="2016-05" db="EMBL/GenBank/DDBJ databases">
        <title>Diversity and Homogeneity among Thermoacidophilic Verrucomicrobia Methanotrophs Linked with Geographical Origin.</title>
        <authorList>
            <person name="Erikstad H.-A."/>
            <person name="Smestad N.B."/>
            <person name="Ceballos R.M."/>
            <person name="Birkeland N.-K."/>
        </authorList>
    </citation>
    <scope>NUCLEOTIDE SEQUENCE [LARGE SCALE GENOMIC DNA]</scope>
    <source>
        <strain evidence="6 7">Phi</strain>
    </source>
</reference>
<evidence type="ECO:0000256" key="2">
    <source>
        <dbReference type="ARBA" id="ARBA00023125"/>
    </source>
</evidence>
<gene>
    <name evidence="6" type="ORF">A7Q10_09645</name>
</gene>
<dbReference type="GO" id="GO:0003700">
    <property type="term" value="F:DNA-binding transcription factor activity"/>
    <property type="evidence" value="ECO:0007669"/>
    <property type="project" value="InterPro"/>
</dbReference>
<keyword evidence="3" id="KW-0804">Transcription</keyword>
<evidence type="ECO:0000256" key="4">
    <source>
        <dbReference type="SAM" id="Coils"/>
    </source>
</evidence>
<dbReference type="PANTHER" id="PTHR30204">
    <property type="entry name" value="REDOX-CYCLING DRUG-SENSING TRANSCRIPTIONAL ACTIVATOR SOXR"/>
    <property type="match status" value="1"/>
</dbReference>
<dbReference type="CDD" id="cd04770">
    <property type="entry name" value="HTH_HMRTR"/>
    <property type="match status" value="1"/>
</dbReference>
<dbReference type="GO" id="GO:0003677">
    <property type="term" value="F:DNA binding"/>
    <property type="evidence" value="ECO:0007669"/>
    <property type="project" value="UniProtKB-KW"/>
</dbReference>
<dbReference type="EMBL" id="LXQC01000156">
    <property type="protein sequence ID" value="TFE67263.1"/>
    <property type="molecule type" value="Genomic_DNA"/>
</dbReference>
<dbReference type="PRINTS" id="PR00040">
    <property type="entry name" value="HTHMERR"/>
</dbReference>
<dbReference type="InterPro" id="IPR009061">
    <property type="entry name" value="DNA-bd_dom_put_sf"/>
</dbReference>
<dbReference type="InterPro" id="IPR000551">
    <property type="entry name" value="MerR-type_HTH_dom"/>
</dbReference>
<dbReference type="InterPro" id="IPR047057">
    <property type="entry name" value="MerR_fam"/>
</dbReference>
<feature type="domain" description="HTH merR-type" evidence="5">
    <location>
        <begin position="9"/>
        <end position="78"/>
    </location>
</feature>
<dbReference type="AlphaFoldDB" id="A0A4Y8PC16"/>
<keyword evidence="7" id="KW-1185">Reference proteome</keyword>
<comment type="caution">
    <text evidence="6">The sequence shown here is derived from an EMBL/GenBank/DDBJ whole genome shotgun (WGS) entry which is preliminary data.</text>
</comment>
<dbReference type="SMART" id="SM00422">
    <property type="entry name" value="HTH_MERR"/>
    <property type="match status" value="1"/>
</dbReference>
<evidence type="ECO:0000313" key="6">
    <source>
        <dbReference type="EMBL" id="TFE67263.1"/>
    </source>
</evidence>
<dbReference type="PANTHER" id="PTHR30204:SF94">
    <property type="entry name" value="HEAVY METAL-DEPENDENT TRANSCRIPTIONAL REGULATOR HI_0293-RELATED"/>
    <property type="match status" value="1"/>
</dbReference>
<sequence length="139" mass="16127">MGEKTNNKPLTIGQLARLSAVGIETIRFYERKGLIHKPMRSASGYRLFDEKALKTIKFIRRAKALGLSLREIKELLFLPEENGCEKVNLKILRKIAELDNKIRDLERIKQLLEQLVSHCQNKIERDDCPILRSLKESEL</sequence>
<dbReference type="SUPFAM" id="SSF46955">
    <property type="entry name" value="Putative DNA-binding domain"/>
    <property type="match status" value="1"/>
</dbReference>
<accession>A0A4Y8PC16</accession>
<proteinExistence type="predicted"/>
<organism evidence="6 7">
    <name type="scientific">Methylacidiphilum caldifontis</name>
    <dbReference type="NCBI Taxonomy" id="2795386"/>
    <lineage>
        <taxon>Bacteria</taxon>
        <taxon>Pseudomonadati</taxon>
        <taxon>Verrucomicrobiota</taxon>
        <taxon>Methylacidiphilae</taxon>
        <taxon>Methylacidiphilales</taxon>
        <taxon>Methylacidiphilaceae</taxon>
        <taxon>Methylacidiphilum (ex Ratnadevi et al. 2023)</taxon>
    </lineage>
</organism>
<dbReference type="PROSITE" id="PS50937">
    <property type="entry name" value="HTH_MERR_2"/>
    <property type="match status" value="1"/>
</dbReference>
<dbReference type="Proteomes" id="UP000297713">
    <property type="component" value="Unassembled WGS sequence"/>
</dbReference>
<keyword evidence="1" id="KW-0805">Transcription regulation</keyword>
<dbReference type="Gene3D" id="1.10.1660.10">
    <property type="match status" value="1"/>
</dbReference>
<evidence type="ECO:0000259" key="5">
    <source>
        <dbReference type="PROSITE" id="PS50937"/>
    </source>
</evidence>